<protein>
    <submittedName>
        <fullName evidence="1">Uncharacterized protein</fullName>
    </submittedName>
</protein>
<name>A0A7K1SJD1_9BACT</name>
<dbReference type="Proteomes" id="UP000436006">
    <property type="component" value="Unassembled WGS sequence"/>
</dbReference>
<proteinExistence type="predicted"/>
<keyword evidence="2" id="KW-1185">Reference proteome</keyword>
<dbReference type="AlphaFoldDB" id="A0A7K1SJD1"/>
<gene>
    <name evidence="1" type="ORF">GO755_27660</name>
</gene>
<evidence type="ECO:0000313" key="2">
    <source>
        <dbReference type="Proteomes" id="UP000436006"/>
    </source>
</evidence>
<sequence length="57" mass="6531">MKKAMPYNQWVTITLTLLLTLLWGVSCLLVDYALVFTDFIQDKLPSKQALLQWATVS</sequence>
<reference evidence="1 2" key="1">
    <citation type="submission" date="2019-12" db="EMBL/GenBank/DDBJ databases">
        <title>Spirosoma sp. HMF4905 genome sequencing and assembly.</title>
        <authorList>
            <person name="Kang H."/>
            <person name="Cha I."/>
            <person name="Kim H."/>
            <person name="Joh K."/>
        </authorList>
    </citation>
    <scope>NUCLEOTIDE SEQUENCE [LARGE SCALE GENOMIC DNA]</scope>
    <source>
        <strain evidence="1 2">HMF4905</strain>
    </source>
</reference>
<dbReference type="RefSeq" id="WP_157588562.1">
    <property type="nucleotide sequence ID" value="NZ_WPIN01000013.1"/>
</dbReference>
<dbReference type="EMBL" id="WPIN01000013">
    <property type="protein sequence ID" value="MVM33844.1"/>
    <property type="molecule type" value="Genomic_DNA"/>
</dbReference>
<comment type="caution">
    <text evidence="1">The sequence shown here is derived from an EMBL/GenBank/DDBJ whole genome shotgun (WGS) entry which is preliminary data.</text>
</comment>
<dbReference type="PROSITE" id="PS51257">
    <property type="entry name" value="PROKAR_LIPOPROTEIN"/>
    <property type="match status" value="1"/>
</dbReference>
<organism evidence="1 2">
    <name type="scientific">Spirosoma arboris</name>
    <dbReference type="NCBI Taxonomy" id="2682092"/>
    <lineage>
        <taxon>Bacteria</taxon>
        <taxon>Pseudomonadati</taxon>
        <taxon>Bacteroidota</taxon>
        <taxon>Cytophagia</taxon>
        <taxon>Cytophagales</taxon>
        <taxon>Cytophagaceae</taxon>
        <taxon>Spirosoma</taxon>
    </lineage>
</organism>
<evidence type="ECO:0000313" key="1">
    <source>
        <dbReference type="EMBL" id="MVM33844.1"/>
    </source>
</evidence>
<accession>A0A7K1SJD1</accession>